<name>A0ABR4FJ09_9EURO</name>
<evidence type="ECO:0000313" key="3">
    <source>
        <dbReference type="EMBL" id="KAL2783235.1"/>
    </source>
</evidence>
<sequence>MAKNHHDLRTALYESSEYLADVLTQTSFIEENIYRGGDPTMRDTVGDSIIGLYKATLCYTAQIQSAPNASIGKKILDLFKIITDHPLTELQGVVEAERNKLRQWIDLHGHLQRGKEAEAILSRIDELVEDMKRLNEHFNLINLPNAEGALYDSYVNEHEDFCLADTRTKLVSQVCNWAESSDGKCIVWLNGMARTGKSTLARTVAKLFDEKGVLGALFFFKRGETDRGSAKYLVPTITRQLVNKHRQLQVNIRI</sequence>
<dbReference type="InterPro" id="IPR027417">
    <property type="entry name" value="P-loop_NTPase"/>
</dbReference>
<evidence type="ECO:0000313" key="4">
    <source>
        <dbReference type="Proteomes" id="UP001610563"/>
    </source>
</evidence>
<organism evidence="3 4">
    <name type="scientific">Aspergillus keveii</name>
    <dbReference type="NCBI Taxonomy" id="714993"/>
    <lineage>
        <taxon>Eukaryota</taxon>
        <taxon>Fungi</taxon>
        <taxon>Dikarya</taxon>
        <taxon>Ascomycota</taxon>
        <taxon>Pezizomycotina</taxon>
        <taxon>Eurotiomycetes</taxon>
        <taxon>Eurotiomycetidae</taxon>
        <taxon>Eurotiales</taxon>
        <taxon>Aspergillaceae</taxon>
        <taxon>Aspergillus</taxon>
        <taxon>Aspergillus subgen. Nidulantes</taxon>
    </lineage>
</organism>
<gene>
    <name evidence="3" type="ORF">BJX66DRAFT_318950</name>
</gene>
<evidence type="ECO:0000259" key="2">
    <source>
        <dbReference type="Pfam" id="PF24883"/>
    </source>
</evidence>
<protein>
    <recommendedName>
        <fullName evidence="2">Nephrocystin 3-like N-terminal domain-containing protein</fullName>
    </recommendedName>
</protein>
<dbReference type="Pfam" id="PF24883">
    <property type="entry name" value="NPHP3_N"/>
    <property type="match status" value="1"/>
</dbReference>
<keyword evidence="1" id="KW-0677">Repeat</keyword>
<feature type="domain" description="Nephrocystin 3-like N-terminal" evidence="2">
    <location>
        <begin position="173"/>
        <end position="250"/>
    </location>
</feature>
<dbReference type="InterPro" id="IPR056884">
    <property type="entry name" value="NPHP3-like_N"/>
</dbReference>
<evidence type="ECO:0000256" key="1">
    <source>
        <dbReference type="ARBA" id="ARBA00022737"/>
    </source>
</evidence>
<dbReference type="EMBL" id="JBFTWV010000254">
    <property type="protein sequence ID" value="KAL2783235.1"/>
    <property type="molecule type" value="Genomic_DNA"/>
</dbReference>
<proteinExistence type="predicted"/>
<dbReference type="SUPFAM" id="SSF52540">
    <property type="entry name" value="P-loop containing nucleoside triphosphate hydrolases"/>
    <property type="match status" value="1"/>
</dbReference>
<dbReference type="Proteomes" id="UP001610563">
    <property type="component" value="Unassembled WGS sequence"/>
</dbReference>
<accession>A0ABR4FJ09</accession>
<keyword evidence="4" id="KW-1185">Reference proteome</keyword>
<reference evidence="3 4" key="1">
    <citation type="submission" date="2024-07" db="EMBL/GenBank/DDBJ databases">
        <title>Section-level genome sequencing and comparative genomics of Aspergillus sections Usti and Cavernicolus.</title>
        <authorList>
            <consortium name="Lawrence Berkeley National Laboratory"/>
            <person name="Nybo J.L."/>
            <person name="Vesth T.C."/>
            <person name="Theobald S."/>
            <person name="Frisvad J.C."/>
            <person name="Larsen T.O."/>
            <person name="Kjaerboelling I."/>
            <person name="Rothschild-Mancinelli K."/>
            <person name="Lyhne E.K."/>
            <person name="Kogle M.E."/>
            <person name="Barry K."/>
            <person name="Clum A."/>
            <person name="Na H."/>
            <person name="Ledsgaard L."/>
            <person name="Lin J."/>
            <person name="Lipzen A."/>
            <person name="Kuo A."/>
            <person name="Riley R."/>
            <person name="Mondo S."/>
            <person name="Labutti K."/>
            <person name="Haridas S."/>
            <person name="Pangalinan J."/>
            <person name="Salamov A.A."/>
            <person name="Simmons B.A."/>
            <person name="Magnuson J.K."/>
            <person name="Chen J."/>
            <person name="Drula E."/>
            <person name="Henrissat B."/>
            <person name="Wiebenga A."/>
            <person name="Lubbers R.J."/>
            <person name="Gomes A.C."/>
            <person name="Makela M.R."/>
            <person name="Stajich J."/>
            <person name="Grigoriev I.V."/>
            <person name="Mortensen U.H."/>
            <person name="De Vries R.P."/>
            <person name="Baker S.E."/>
            <person name="Andersen M.R."/>
        </authorList>
    </citation>
    <scope>NUCLEOTIDE SEQUENCE [LARGE SCALE GENOMIC DNA]</scope>
    <source>
        <strain evidence="3 4">CBS 209.92</strain>
    </source>
</reference>
<comment type="caution">
    <text evidence="3">The sequence shown here is derived from an EMBL/GenBank/DDBJ whole genome shotgun (WGS) entry which is preliminary data.</text>
</comment>